<evidence type="ECO:0000256" key="2">
    <source>
        <dbReference type="ARBA" id="ARBA00022729"/>
    </source>
</evidence>
<dbReference type="GO" id="GO:0046813">
    <property type="term" value="P:receptor-mediated virion attachment to host cell"/>
    <property type="evidence" value="ECO:0007669"/>
    <property type="project" value="TreeGrafter"/>
</dbReference>
<protein>
    <recommendedName>
        <fullName evidence="8">Lipoprotein NlpI</fullName>
    </recommendedName>
</protein>
<evidence type="ECO:0000256" key="6">
    <source>
        <dbReference type="ARBA" id="ARBA00023139"/>
    </source>
</evidence>
<feature type="repeat" description="TPR" evidence="9">
    <location>
        <begin position="113"/>
        <end position="146"/>
    </location>
</feature>
<dbReference type="PANTHER" id="PTHR44858">
    <property type="entry name" value="TETRATRICOPEPTIDE REPEAT PROTEIN 6"/>
    <property type="match status" value="1"/>
</dbReference>
<feature type="chain" id="PRO_5019206176" description="Lipoprotein NlpI" evidence="10">
    <location>
        <begin position="21"/>
        <end position="305"/>
    </location>
</feature>
<dbReference type="SMART" id="SM00028">
    <property type="entry name" value="TPR"/>
    <property type="match status" value="4"/>
</dbReference>
<dbReference type="GO" id="GO:0009279">
    <property type="term" value="C:cell outer membrane"/>
    <property type="evidence" value="ECO:0007669"/>
    <property type="project" value="TreeGrafter"/>
</dbReference>
<dbReference type="InterPro" id="IPR023605">
    <property type="entry name" value="Lipoprotein_NlpI"/>
</dbReference>
<proteinExistence type="predicted"/>
<evidence type="ECO:0000256" key="3">
    <source>
        <dbReference type="ARBA" id="ARBA00022737"/>
    </source>
</evidence>
<sequence length="305" mass="35209">MLLRKLLITSGIVVLLSACATTPDHPARDVTDRNEVEVRDSAAQLYLVEPLPADQNLEFELLQLTELLYKAELDDEQRAQLLHRRAMTFDYLGLPTLALVDINQALELKPGMAEAYHSLGIYYAQAGEYQGAFEAFDSVIELQPDHEFVYLNRGLAAYYNGQYELALGDFADYYFQEPSDPFRVIWHYFAAYQLNPGRAYEQLTEQWEFADGNAWGQMILRFLVGEIDDETLVMAAFENASDQRELAYKLCEAYFYLGKVAAQQGLYYQAMNYFKLSLSTNVFPYLEHRYARTELNRVRDQLRVQ</sequence>
<dbReference type="Proteomes" id="UP000288405">
    <property type="component" value="Unassembled WGS sequence"/>
</dbReference>
<dbReference type="Gene3D" id="1.25.40.10">
    <property type="entry name" value="Tetratricopeptide repeat domain"/>
    <property type="match status" value="1"/>
</dbReference>
<reference evidence="11 12" key="1">
    <citation type="journal article" date="2011" name="Front. Microbiol.">
        <title>Genomic signatures of strain selection and enhancement in Bacillus atrophaeus var. globigii, a historical biowarfare simulant.</title>
        <authorList>
            <person name="Gibbons H.S."/>
            <person name="Broomall S.M."/>
            <person name="McNew L.A."/>
            <person name="Daligault H."/>
            <person name="Chapman C."/>
            <person name="Bruce D."/>
            <person name="Karavis M."/>
            <person name="Krepps M."/>
            <person name="McGregor P.A."/>
            <person name="Hong C."/>
            <person name="Park K.H."/>
            <person name="Akmal A."/>
            <person name="Feldman A."/>
            <person name="Lin J.S."/>
            <person name="Chang W.E."/>
            <person name="Higgs B.W."/>
            <person name="Demirev P."/>
            <person name="Lindquist J."/>
            <person name="Liem A."/>
            <person name="Fochler E."/>
            <person name="Read T.D."/>
            <person name="Tapia R."/>
            <person name="Johnson S."/>
            <person name="Bishop-Lilly K.A."/>
            <person name="Detter C."/>
            <person name="Han C."/>
            <person name="Sozhamannan S."/>
            <person name="Rosenzweig C.N."/>
            <person name="Skowronski E.W."/>
        </authorList>
    </citation>
    <scope>NUCLEOTIDE SEQUENCE [LARGE SCALE GENOMIC DNA]</scope>
    <source>
        <strain evidence="11 12">GYP-17</strain>
    </source>
</reference>
<comment type="subunit">
    <text evidence="8">Homodimer.</text>
</comment>
<keyword evidence="4 9" id="KW-0802">TPR repeat</keyword>
<dbReference type="PIRSF" id="PIRSF004654">
    <property type="entry name" value="NlpI"/>
    <property type="match status" value="1"/>
</dbReference>
<dbReference type="InterPro" id="IPR050498">
    <property type="entry name" value="Ycf3"/>
</dbReference>
<keyword evidence="6" id="KW-0564">Palmitate</keyword>
<evidence type="ECO:0000256" key="8">
    <source>
        <dbReference type="PIRNR" id="PIRNR004654"/>
    </source>
</evidence>
<dbReference type="NCBIfam" id="NF008391">
    <property type="entry name" value="PRK11189.1"/>
    <property type="match status" value="1"/>
</dbReference>
<accession>A0A432WET1</accession>
<dbReference type="PANTHER" id="PTHR44858:SF1">
    <property type="entry name" value="UDP-N-ACETYLGLUCOSAMINE--PEPTIDE N-ACETYLGLUCOSAMINYLTRANSFERASE SPINDLY-RELATED"/>
    <property type="match status" value="1"/>
</dbReference>
<keyword evidence="2 10" id="KW-0732">Signal</keyword>
<dbReference type="EMBL" id="PIPM01000008">
    <property type="protein sequence ID" value="RUO31394.1"/>
    <property type="molecule type" value="Genomic_DNA"/>
</dbReference>
<comment type="subcellular location">
    <subcellularLocation>
        <location evidence="8">Cell membrane</location>
    </subcellularLocation>
</comment>
<dbReference type="Pfam" id="PF07719">
    <property type="entry name" value="TPR_2"/>
    <property type="match status" value="1"/>
</dbReference>
<evidence type="ECO:0000256" key="4">
    <source>
        <dbReference type="ARBA" id="ARBA00022803"/>
    </source>
</evidence>
<dbReference type="AlphaFoldDB" id="A0A432WET1"/>
<keyword evidence="12" id="KW-1185">Reference proteome</keyword>
<name>A0A432WET1_9GAMM</name>
<keyword evidence="7 11" id="KW-0449">Lipoprotein</keyword>
<keyword evidence="3" id="KW-0677">Repeat</keyword>
<gene>
    <name evidence="11" type="ORF">CWE11_08640</name>
</gene>
<evidence type="ECO:0000256" key="10">
    <source>
        <dbReference type="SAM" id="SignalP"/>
    </source>
</evidence>
<dbReference type="PROSITE" id="PS50293">
    <property type="entry name" value="TPR_REGION"/>
    <property type="match status" value="1"/>
</dbReference>
<dbReference type="InterPro" id="IPR013105">
    <property type="entry name" value="TPR_2"/>
</dbReference>
<dbReference type="RefSeq" id="WP_126777213.1">
    <property type="nucleotide sequence ID" value="NZ_PIPM01000008.1"/>
</dbReference>
<dbReference type="OrthoDB" id="509324at2"/>
<evidence type="ECO:0000313" key="12">
    <source>
        <dbReference type="Proteomes" id="UP000288405"/>
    </source>
</evidence>
<evidence type="ECO:0000256" key="1">
    <source>
        <dbReference type="ARBA" id="ARBA00022475"/>
    </source>
</evidence>
<comment type="function">
    <text evidence="8">May be involved in cell division.</text>
</comment>
<evidence type="ECO:0000313" key="11">
    <source>
        <dbReference type="EMBL" id="RUO31394.1"/>
    </source>
</evidence>
<comment type="caution">
    <text evidence="11">The sequence shown here is derived from an EMBL/GenBank/DDBJ whole genome shotgun (WGS) entry which is preliminary data.</text>
</comment>
<dbReference type="GO" id="GO:0005886">
    <property type="term" value="C:plasma membrane"/>
    <property type="evidence" value="ECO:0007669"/>
    <property type="project" value="UniProtKB-SubCell"/>
</dbReference>
<organism evidence="11 12">
    <name type="scientific">Aliidiomarina sanyensis</name>
    <dbReference type="NCBI Taxonomy" id="1249555"/>
    <lineage>
        <taxon>Bacteria</taxon>
        <taxon>Pseudomonadati</taxon>
        <taxon>Pseudomonadota</taxon>
        <taxon>Gammaproteobacteria</taxon>
        <taxon>Alteromonadales</taxon>
        <taxon>Idiomarinaceae</taxon>
        <taxon>Aliidiomarina</taxon>
    </lineage>
</organism>
<evidence type="ECO:0000256" key="7">
    <source>
        <dbReference type="ARBA" id="ARBA00023288"/>
    </source>
</evidence>
<keyword evidence="5 8" id="KW-0472">Membrane</keyword>
<feature type="signal peptide" evidence="10">
    <location>
        <begin position="1"/>
        <end position="20"/>
    </location>
</feature>
<keyword evidence="1 8" id="KW-1003">Cell membrane</keyword>
<evidence type="ECO:0000256" key="5">
    <source>
        <dbReference type="ARBA" id="ARBA00023136"/>
    </source>
</evidence>
<dbReference type="SUPFAM" id="SSF48452">
    <property type="entry name" value="TPR-like"/>
    <property type="match status" value="1"/>
</dbReference>
<dbReference type="PROSITE" id="PS51257">
    <property type="entry name" value="PROKAR_LIPOPROTEIN"/>
    <property type="match status" value="1"/>
</dbReference>
<dbReference type="InterPro" id="IPR011990">
    <property type="entry name" value="TPR-like_helical_dom_sf"/>
</dbReference>
<dbReference type="InterPro" id="IPR019734">
    <property type="entry name" value="TPR_rpt"/>
</dbReference>
<evidence type="ECO:0000256" key="9">
    <source>
        <dbReference type="PROSITE-ProRule" id="PRU00339"/>
    </source>
</evidence>
<dbReference type="PROSITE" id="PS50005">
    <property type="entry name" value="TPR"/>
    <property type="match status" value="1"/>
</dbReference>